<organism evidence="1 2">
    <name type="scientific">Vreelandella aquamarina</name>
    <dbReference type="NCBI Taxonomy" id="77097"/>
    <lineage>
        <taxon>Bacteria</taxon>
        <taxon>Pseudomonadati</taxon>
        <taxon>Pseudomonadota</taxon>
        <taxon>Gammaproteobacteria</taxon>
        <taxon>Oceanospirillales</taxon>
        <taxon>Halomonadaceae</taxon>
        <taxon>Vreelandella</taxon>
    </lineage>
</organism>
<dbReference type="EMBL" id="FODB01000035">
    <property type="protein sequence ID" value="SEN97035.1"/>
    <property type="molecule type" value="Genomic_DNA"/>
</dbReference>
<name>A0A1H8KVX6_9GAMM</name>
<evidence type="ECO:0000313" key="1">
    <source>
        <dbReference type="EMBL" id="SEN97035.1"/>
    </source>
</evidence>
<evidence type="ECO:0000313" key="2">
    <source>
        <dbReference type="Proteomes" id="UP000199493"/>
    </source>
</evidence>
<protein>
    <submittedName>
        <fullName evidence="1">Thermostable hemolysin</fullName>
    </submittedName>
</protein>
<dbReference type="AlphaFoldDB" id="A0A1H8KVX6"/>
<gene>
    <name evidence="1" type="ORF">SAMN04490369_10352</name>
</gene>
<reference evidence="1 2" key="1">
    <citation type="submission" date="2016-10" db="EMBL/GenBank/DDBJ databases">
        <authorList>
            <person name="de Groot N.N."/>
        </authorList>
    </citation>
    <scope>NUCLEOTIDE SEQUENCE [LARGE SCALE GENOMIC DNA]</scope>
    <source>
        <strain evidence="1 2">558</strain>
    </source>
</reference>
<sequence>MAHLRSLPLTSLRWQEALNRHDQTQLKQLIQARFAHQHNATVHHFLPRLFGLLAGVIVKFCVWPVRRQSCLTDRSRVRRP</sequence>
<proteinExistence type="predicted"/>
<accession>A0A1H8KVX6</accession>
<dbReference type="Proteomes" id="UP000199493">
    <property type="component" value="Unassembled WGS sequence"/>
</dbReference>